<organism evidence="1 2">
    <name type="scientific">Streptomyces katsurahamanus</name>
    <dbReference type="NCBI Taxonomy" id="2577098"/>
    <lineage>
        <taxon>Bacteria</taxon>
        <taxon>Bacillati</taxon>
        <taxon>Actinomycetota</taxon>
        <taxon>Actinomycetes</taxon>
        <taxon>Kitasatosporales</taxon>
        <taxon>Streptomycetaceae</taxon>
        <taxon>Streptomyces</taxon>
    </lineage>
</organism>
<reference evidence="1 2" key="1">
    <citation type="submission" date="2019-06" db="EMBL/GenBank/DDBJ databases">
        <title>Comparative genomics and metabolomics analyses of clavulanic acid producing Streptomyces species provides insight into specialized metabolism and evolution of beta-lactam biosynthetic gene clusters.</title>
        <authorList>
            <person name="Moore M.A."/>
            <person name="Cruz-Morales P."/>
            <person name="Barona Gomez F."/>
            <person name="Kapil T."/>
        </authorList>
    </citation>
    <scope>NUCLEOTIDE SEQUENCE [LARGE SCALE GENOMIC DNA]</scope>
    <source>
        <strain evidence="1 2">T-272</strain>
    </source>
</reference>
<protein>
    <submittedName>
        <fullName evidence="1">Uncharacterized protein</fullName>
    </submittedName>
</protein>
<sequence length="81" mass="9189">MAEGDMLWTIHSGERVQIPATVAGIRDALPEDQREQFLDEIFSANVYTVEKVVREWIVKVASEPEDEAVFTRLRAQDQGAE</sequence>
<name>A0ABW9NYD1_9ACTN</name>
<proteinExistence type="predicted"/>
<evidence type="ECO:0000313" key="2">
    <source>
        <dbReference type="Proteomes" id="UP000460558"/>
    </source>
</evidence>
<keyword evidence="2" id="KW-1185">Reference proteome</keyword>
<accession>A0ABW9NYD1</accession>
<gene>
    <name evidence="1" type="ORF">FFZ77_22675</name>
</gene>
<dbReference type="EMBL" id="VDEQ01000249">
    <property type="protein sequence ID" value="MQS38322.1"/>
    <property type="molecule type" value="Genomic_DNA"/>
</dbReference>
<comment type="caution">
    <text evidence="1">The sequence shown here is derived from an EMBL/GenBank/DDBJ whole genome shotgun (WGS) entry which is preliminary data.</text>
</comment>
<dbReference type="Proteomes" id="UP000460558">
    <property type="component" value="Unassembled WGS sequence"/>
</dbReference>
<evidence type="ECO:0000313" key="1">
    <source>
        <dbReference type="EMBL" id="MQS38322.1"/>
    </source>
</evidence>
<dbReference type="RefSeq" id="WP_153485531.1">
    <property type="nucleotide sequence ID" value="NZ_VDEQ01000249.1"/>
</dbReference>